<keyword evidence="1" id="KW-1133">Transmembrane helix</keyword>
<gene>
    <name evidence="2" type="ORF">HJG60_011317</name>
</gene>
<organism evidence="2 3">
    <name type="scientific">Phyllostomus discolor</name>
    <name type="common">pale spear-nosed bat</name>
    <dbReference type="NCBI Taxonomy" id="89673"/>
    <lineage>
        <taxon>Eukaryota</taxon>
        <taxon>Metazoa</taxon>
        <taxon>Chordata</taxon>
        <taxon>Craniata</taxon>
        <taxon>Vertebrata</taxon>
        <taxon>Euteleostomi</taxon>
        <taxon>Mammalia</taxon>
        <taxon>Eutheria</taxon>
        <taxon>Laurasiatheria</taxon>
        <taxon>Chiroptera</taxon>
        <taxon>Yangochiroptera</taxon>
        <taxon>Phyllostomidae</taxon>
        <taxon>Phyllostominae</taxon>
        <taxon>Phyllostomus</taxon>
    </lineage>
</organism>
<keyword evidence="1" id="KW-0472">Membrane</keyword>
<evidence type="ECO:0000313" key="2">
    <source>
        <dbReference type="EMBL" id="KAF6104361.1"/>
    </source>
</evidence>
<reference evidence="2 3" key="1">
    <citation type="journal article" date="2020" name="Nature">
        <title>Six reference-quality genomes reveal evolution of bat adaptations.</title>
        <authorList>
            <person name="Jebb D."/>
            <person name="Huang Z."/>
            <person name="Pippel M."/>
            <person name="Hughes G.M."/>
            <person name="Lavrichenko K."/>
            <person name="Devanna P."/>
            <person name="Winkler S."/>
            <person name="Jermiin L.S."/>
            <person name="Skirmuntt E.C."/>
            <person name="Katzourakis A."/>
            <person name="Burkitt-Gray L."/>
            <person name="Ray D.A."/>
            <person name="Sullivan K.A.M."/>
            <person name="Roscito J.G."/>
            <person name="Kirilenko B.M."/>
            <person name="Davalos L.M."/>
            <person name="Corthals A.P."/>
            <person name="Power M.L."/>
            <person name="Jones G."/>
            <person name="Ransome R.D."/>
            <person name="Dechmann D.K.N."/>
            <person name="Locatelli A.G."/>
            <person name="Puechmaille S.J."/>
            <person name="Fedrigo O."/>
            <person name="Jarvis E.D."/>
            <person name="Hiller M."/>
            <person name="Vernes S.C."/>
            <person name="Myers E.W."/>
            <person name="Teeling E.C."/>
        </authorList>
    </citation>
    <scope>NUCLEOTIDE SEQUENCE [LARGE SCALE GENOMIC DNA]</scope>
    <source>
        <strain evidence="2">Bat1K_MPI-CBG_1</strain>
    </source>
</reference>
<sequence>MFRFQFRAQVRFVIPPCILSCVSFISFSLTVPLSFFAFHGFDTFEMSRLVILRNVPQFRLASCFHMIKLRVCIFGKMTPEAMLCPSQGLLAGGQRNSGHTAGVVCAGFLHYEISKNLVSRVFEAVQMSYFPLEFCPLILASINCSCLQQVLMFICLMMTFCSLTPPIFINWYSTVRKGCLFSPIYLFNNLFI</sequence>
<name>A0A834E5G1_9CHIR</name>
<accession>A0A834E5G1</accession>
<protein>
    <submittedName>
        <fullName evidence="2">Uncharacterized protein</fullName>
    </submittedName>
</protein>
<keyword evidence="1" id="KW-0812">Transmembrane</keyword>
<dbReference type="Proteomes" id="UP000664940">
    <property type="component" value="Unassembled WGS sequence"/>
</dbReference>
<dbReference type="EMBL" id="JABVXQ010000006">
    <property type="protein sequence ID" value="KAF6104361.1"/>
    <property type="molecule type" value="Genomic_DNA"/>
</dbReference>
<proteinExistence type="predicted"/>
<evidence type="ECO:0000256" key="1">
    <source>
        <dbReference type="SAM" id="Phobius"/>
    </source>
</evidence>
<comment type="caution">
    <text evidence="2">The sequence shown here is derived from an EMBL/GenBank/DDBJ whole genome shotgun (WGS) entry which is preliminary data.</text>
</comment>
<feature type="transmembrane region" description="Helical" evidence="1">
    <location>
        <begin position="150"/>
        <end position="172"/>
    </location>
</feature>
<dbReference type="AlphaFoldDB" id="A0A834E5G1"/>
<evidence type="ECO:0000313" key="3">
    <source>
        <dbReference type="Proteomes" id="UP000664940"/>
    </source>
</evidence>
<feature type="transmembrane region" description="Helical" evidence="1">
    <location>
        <begin position="12"/>
        <end position="38"/>
    </location>
</feature>